<gene>
    <name evidence="5" type="ORF">Acr_16g0003180</name>
</gene>
<keyword evidence="1" id="KW-0963">Cytoplasm</keyword>
<dbReference type="PANTHER" id="PTHR13937:SF0">
    <property type="entry name" value="EUKARYOTIC TRANSLATION INITIATION FACTOR 3 SUBUNIT C-RELATED"/>
    <property type="match status" value="1"/>
</dbReference>
<dbReference type="EMBL" id="BJWL01000016">
    <property type="protein sequence ID" value="GFZ03694.1"/>
    <property type="molecule type" value="Genomic_DNA"/>
</dbReference>
<organism evidence="5 6">
    <name type="scientific">Actinidia rufa</name>
    <dbReference type="NCBI Taxonomy" id="165716"/>
    <lineage>
        <taxon>Eukaryota</taxon>
        <taxon>Viridiplantae</taxon>
        <taxon>Streptophyta</taxon>
        <taxon>Embryophyta</taxon>
        <taxon>Tracheophyta</taxon>
        <taxon>Spermatophyta</taxon>
        <taxon>Magnoliopsida</taxon>
        <taxon>eudicotyledons</taxon>
        <taxon>Gunneridae</taxon>
        <taxon>Pentapetalae</taxon>
        <taxon>asterids</taxon>
        <taxon>Ericales</taxon>
        <taxon>Actinidiaceae</taxon>
        <taxon>Actinidia</taxon>
    </lineage>
</organism>
<dbReference type="GO" id="GO:0005852">
    <property type="term" value="C:eukaryotic translation initiation factor 3 complex"/>
    <property type="evidence" value="ECO:0007669"/>
    <property type="project" value="InterPro"/>
</dbReference>
<dbReference type="AlphaFoldDB" id="A0A7J0FYQ9"/>
<proteinExistence type="predicted"/>
<keyword evidence="2 5" id="KW-0396">Initiation factor</keyword>
<dbReference type="PANTHER" id="PTHR13937">
    <property type="entry name" value="EUKARYOTIC TRANSLATION INITATION FACTOR 3, SUBUNIT 8 EIF3S8 -RELATED"/>
    <property type="match status" value="1"/>
</dbReference>
<name>A0A7J0FYQ9_9ERIC</name>
<dbReference type="OrthoDB" id="29647at2759"/>
<evidence type="ECO:0000256" key="2">
    <source>
        <dbReference type="ARBA" id="ARBA00022540"/>
    </source>
</evidence>
<comment type="caution">
    <text evidence="5">The sequence shown here is derived from an EMBL/GenBank/DDBJ whole genome shotgun (WGS) entry which is preliminary data.</text>
</comment>
<feature type="domain" description="Eukaryotic translation initiation factor 3 subunit C N-terminal" evidence="4">
    <location>
        <begin position="7"/>
        <end position="50"/>
    </location>
</feature>
<evidence type="ECO:0000313" key="5">
    <source>
        <dbReference type="EMBL" id="GFZ03694.1"/>
    </source>
</evidence>
<dbReference type="Pfam" id="PF05470">
    <property type="entry name" value="eIF-3c_N"/>
    <property type="match status" value="1"/>
</dbReference>
<dbReference type="GO" id="GO:0031369">
    <property type="term" value="F:translation initiation factor binding"/>
    <property type="evidence" value="ECO:0007669"/>
    <property type="project" value="InterPro"/>
</dbReference>
<keyword evidence="6" id="KW-1185">Reference proteome</keyword>
<keyword evidence="3" id="KW-0648">Protein biosynthesis</keyword>
<evidence type="ECO:0000256" key="3">
    <source>
        <dbReference type="ARBA" id="ARBA00022917"/>
    </source>
</evidence>
<sequence length="220" mass="24190">MIEFCQERRLDRRWQMPYHMHINLELQEAVRLISAMLLDVPNMEVNSHDAKCKVITTRALTKGGHLMSSTLSMPGSSSGTDRIFFLKPGSGRSPKDLLLRLFIGGSCGLDSLPLRRRDGQDYVTAAATCLSHREDKAVVAVYLGIAVVAGGHHSRAKFRQRLCEGLGQSLGTGGYSSGYQSKRYQDAAYGGRTYQTGSARGSQMDAGSRMVNLNRGVRAY</sequence>
<dbReference type="InterPro" id="IPR008905">
    <property type="entry name" value="EIF3C_N_dom"/>
</dbReference>
<dbReference type="GO" id="GO:0003743">
    <property type="term" value="F:translation initiation factor activity"/>
    <property type="evidence" value="ECO:0007669"/>
    <property type="project" value="UniProtKB-KW"/>
</dbReference>
<protein>
    <submittedName>
        <fullName evidence="5">Eukaryotic translation initiation factor 3C</fullName>
    </submittedName>
</protein>
<dbReference type="Proteomes" id="UP000585474">
    <property type="component" value="Unassembled WGS sequence"/>
</dbReference>
<accession>A0A7J0FYQ9</accession>
<dbReference type="GO" id="GO:0003723">
    <property type="term" value="F:RNA binding"/>
    <property type="evidence" value="ECO:0007669"/>
    <property type="project" value="InterPro"/>
</dbReference>
<reference evidence="5 6" key="1">
    <citation type="submission" date="2019-07" db="EMBL/GenBank/DDBJ databases">
        <title>De Novo Assembly of kiwifruit Actinidia rufa.</title>
        <authorList>
            <person name="Sugita-Konishi S."/>
            <person name="Sato K."/>
            <person name="Mori E."/>
            <person name="Abe Y."/>
            <person name="Kisaki G."/>
            <person name="Hamano K."/>
            <person name="Suezawa K."/>
            <person name="Otani M."/>
            <person name="Fukuda T."/>
            <person name="Manabe T."/>
            <person name="Gomi K."/>
            <person name="Tabuchi M."/>
            <person name="Akimitsu K."/>
            <person name="Kataoka I."/>
        </authorList>
    </citation>
    <scope>NUCLEOTIDE SEQUENCE [LARGE SCALE GENOMIC DNA]</scope>
    <source>
        <strain evidence="6">cv. Fuchu</strain>
    </source>
</reference>
<evidence type="ECO:0000259" key="4">
    <source>
        <dbReference type="Pfam" id="PF05470"/>
    </source>
</evidence>
<evidence type="ECO:0000256" key="1">
    <source>
        <dbReference type="ARBA" id="ARBA00022490"/>
    </source>
</evidence>
<dbReference type="InterPro" id="IPR027516">
    <property type="entry name" value="EIF3C"/>
</dbReference>
<evidence type="ECO:0000313" key="6">
    <source>
        <dbReference type="Proteomes" id="UP000585474"/>
    </source>
</evidence>